<dbReference type="EMBL" id="JBAJEX010000011">
    <property type="protein sequence ID" value="MEO1767830.1"/>
    <property type="molecule type" value="Genomic_DNA"/>
</dbReference>
<dbReference type="Proteomes" id="UP001482231">
    <property type="component" value="Unassembled WGS sequence"/>
</dbReference>
<keyword evidence="2" id="KW-1185">Reference proteome</keyword>
<evidence type="ECO:0000313" key="2">
    <source>
        <dbReference type="Proteomes" id="UP001482231"/>
    </source>
</evidence>
<proteinExistence type="predicted"/>
<dbReference type="RefSeq" id="WP_347308942.1">
    <property type="nucleotide sequence ID" value="NZ_JBAJEX010000011.1"/>
</dbReference>
<gene>
    <name evidence="1" type="ORF">V6E02_11475</name>
</gene>
<accession>A0ABV0EGN6</accession>
<name>A0ABV0EGN6_9BURK</name>
<reference evidence="1 2" key="1">
    <citation type="submission" date="2024-02" db="EMBL/GenBank/DDBJ databases">
        <title>New thermophilic sulfur-oxidizing bacteria from a hot springs of the Uzon caldera (Kamchatka, Russia).</title>
        <authorList>
            <person name="Dukat A.M."/>
            <person name="Elcheninov A.G."/>
            <person name="Frolov E.N."/>
        </authorList>
    </citation>
    <scope>NUCLEOTIDE SEQUENCE [LARGE SCALE GENOMIC DNA]</scope>
    <source>
        <strain evidence="1 2">AK1</strain>
    </source>
</reference>
<evidence type="ECO:0000313" key="1">
    <source>
        <dbReference type="EMBL" id="MEO1767830.1"/>
    </source>
</evidence>
<evidence type="ECO:0008006" key="3">
    <source>
        <dbReference type="Google" id="ProtNLM"/>
    </source>
</evidence>
<protein>
    <recommendedName>
        <fullName evidence="3">Dicarboxylate transport domain-containing protein</fullName>
    </recommendedName>
</protein>
<organism evidence="1 2">
    <name type="scientific">Thiobacter aerophilum</name>
    <dbReference type="NCBI Taxonomy" id="3121275"/>
    <lineage>
        <taxon>Bacteria</taxon>
        <taxon>Pseudomonadati</taxon>
        <taxon>Pseudomonadota</taxon>
        <taxon>Betaproteobacteria</taxon>
        <taxon>Burkholderiales</taxon>
        <taxon>Thiobacteraceae</taxon>
        <taxon>Thiobacter</taxon>
    </lineage>
</organism>
<sequence length="667" mass="72860">MLHAKCRVPSLVRVPLVLFTILCAIPLRAQTLELRLDRLDAPGVLLKGLTARVSLSGRQPLQLHIREVRASSRRWENLSLRCAATHIGTDVITCDDGYLDALPWLTVQFRYHLREGALELVLAGRSGERWRVKHFTRGATRLAEIEVSNGDLTSLAFLLPAAWPRLTAGRLDAHIRLSRDERGRLDLAASGRMREVAFGDAAGLHAGEGIEMGFSLNGRRESAWRGAGELVWERGELFWSPFYLGQQRRRLLFRGAYDGRWLDLSDAHLTLEGIGDFLASGRWDMGTRRIQKLRLTSDGLAIGPAYDLLVRPLLAGSVGGALSLAGRGRGGMEIDDGRVVRVDLDVENGAIFDDRGMLALEGIDAHLPWRAHGPSQGRFAVRGGRLRALPLKSFATDVRLDPEGAAVDRLDLPVLDGSLQLANLSLRGGTAGWEAAGEASLRPVSMESLSTALGWPRMHGSLSAVIPRVSWRSGLLSVDGALLFRIFDGTAVVKDLRVEGLPGPVTRSEAEVDMRGLDLDLLTRTFSFGRIEGRVDVVVRDLLVENGRPLRFSASVASSPGDYPRRISQRAVDDIAALGGGSASAALQKSFLRLFEDFRYRRIGLAGRLERNVLTLSGLAARDGGFLIVEGGGIPALSVIGYNRQVDWNELVKRLARIRQGAAPVVK</sequence>
<comment type="caution">
    <text evidence="1">The sequence shown here is derived from an EMBL/GenBank/DDBJ whole genome shotgun (WGS) entry which is preliminary data.</text>
</comment>